<dbReference type="AlphaFoldDB" id="K0T5B4"/>
<dbReference type="EMBL" id="AGNL01011215">
    <property type="protein sequence ID" value="EJK68521.1"/>
    <property type="molecule type" value="Genomic_DNA"/>
</dbReference>
<gene>
    <name evidence="1" type="ORF">THAOC_10284</name>
</gene>
<name>K0T5B4_THAOC</name>
<accession>K0T5B4</accession>
<keyword evidence="2" id="KW-1185">Reference proteome</keyword>
<sequence>IGLIKYAQDAPIWKELIRCMLDPQRKLPDRPNWESRNSSNTGANTLPTNSWGGIDYTRLDLTNFDLVPIWWADLWPEEYGDDVTRVEANEIARRSILTKYLERQLQADRILTISNFDFCTMRAYSDLAPISMTDDEKRSARARGLTREWDLDWDFDSDTPHFLRDKKGYE</sequence>
<organism evidence="1 2">
    <name type="scientific">Thalassiosira oceanica</name>
    <name type="common">Marine diatom</name>
    <dbReference type="NCBI Taxonomy" id="159749"/>
    <lineage>
        <taxon>Eukaryota</taxon>
        <taxon>Sar</taxon>
        <taxon>Stramenopiles</taxon>
        <taxon>Ochrophyta</taxon>
        <taxon>Bacillariophyta</taxon>
        <taxon>Coscinodiscophyceae</taxon>
        <taxon>Thalassiosirophycidae</taxon>
        <taxon>Thalassiosirales</taxon>
        <taxon>Thalassiosiraceae</taxon>
        <taxon>Thalassiosira</taxon>
    </lineage>
</organism>
<dbReference type="Proteomes" id="UP000266841">
    <property type="component" value="Unassembled WGS sequence"/>
</dbReference>
<evidence type="ECO:0000313" key="2">
    <source>
        <dbReference type="Proteomes" id="UP000266841"/>
    </source>
</evidence>
<reference evidence="1 2" key="1">
    <citation type="journal article" date="2012" name="Genome Biol.">
        <title>Genome and low-iron response of an oceanic diatom adapted to chronic iron limitation.</title>
        <authorList>
            <person name="Lommer M."/>
            <person name="Specht M."/>
            <person name="Roy A.S."/>
            <person name="Kraemer L."/>
            <person name="Andreson R."/>
            <person name="Gutowska M.A."/>
            <person name="Wolf J."/>
            <person name="Bergner S.V."/>
            <person name="Schilhabel M.B."/>
            <person name="Klostermeier U.C."/>
            <person name="Beiko R.G."/>
            <person name="Rosenstiel P."/>
            <person name="Hippler M."/>
            <person name="Laroche J."/>
        </authorList>
    </citation>
    <scope>NUCLEOTIDE SEQUENCE [LARGE SCALE GENOMIC DNA]</scope>
    <source>
        <strain evidence="1 2">CCMP1005</strain>
    </source>
</reference>
<comment type="caution">
    <text evidence="1">The sequence shown here is derived from an EMBL/GenBank/DDBJ whole genome shotgun (WGS) entry which is preliminary data.</text>
</comment>
<protein>
    <submittedName>
        <fullName evidence="1">Uncharacterized protein</fullName>
    </submittedName>
</protein>
<proteinExistence type="predicted"/>
<feature type="non-terminal residue" evidence="1">
    <location>
        <position position="1"/>
    </location>
</feature>
<evidence type="ECO:0000313" key="1">
    <source>
        <dbReference type="EMBL" id="EJK68521.1"/>
    </source>
</evidence>